<dbReference type="PROSITE" id="PS52016">
    <property type="entry name" value="TONB_DEPENDENT_REC_3"/>
    <property type="match status" value="1"/>
</dbReference>
<comment type="caution">
    <text evidence="8">The sequence shown here is derived from an EMBL/GenBank/DDBJ whole genome shotgun (WGS) entry which is preliminary data.</text>
</comment>
<evidence type="ECO:0000256" key="6">
    <source>
        <dbReference type="ARBA" id="ARBA00023237"/>
    </source>
</evidence>
<evidence type="ECO:0000256" key="3">
    <source>
        <dbReference type="ARBA" id="ARBA00022452"/>
    </source>
</evidence>
<evidence type="ECO:0000256" key="7">
    <source>
        <dbReference type="PROSITE-ProRule" id="PRU01360"/>
    </source>
</evidence>
<keyword evidence="2 7" id="KW-0813">Transport</keyword>
<dbReference type="RefSeq" id="WP_264753665.1">
    <property type="nucleotide sequence ID" value="NZ_LXHC01000024.1"/>
</dbReference>
<evidence type="ECO:0000313" key="8">
    <source>
        <dbReference type="EMBL" id="OAU95292.1"/>
    </source>
</evidence>
<gene>
    <name evidence="8" type="ORF">AO384_1483</name>
</gene>
<accession>A0A198UJ75</accession>
<dbReference type="InterPro" id="IPR039426">
    <property type="entry name" value="TonB-dep_rcpt-like"/>
</dbReference>
<keyword evidence="8" id="KW-0675">Receptor</keyword>
<name>A0A198UJ75_MORCA</name>
<dbReference type="Gene3D" id="2.40.170.20">
    <property type="entry name" value="TonB-dependent receptor, beta-barrel domain"/>
    <property type="match status" value="1"/>
</dbReference>
<evidence type="ECO:0000256" key="4">
    <source>
        <dbReference type="ARBA" id="ARBA00022692"/>
    </source>
</evidence>
<dbReference type="Proteomes" id="UP000078228">
    <property type="component" value="Unassembled WGS sequence"/>
</dbReference>
<keyword evidence="3 7" id="KW-1134">Transmembrane beta strand</keyword>
<proteinExistence type="inferred from homology"/>
<protein>
    <submittedName>
        <fullName evidence="8">Outer membrane receptor protein, mostly Fe transport</fullName>
    </submittedName>
</protein>
<dbReference type="GO" id="GO:0009279">
    <property type="term" value="C:cell outer membrane"/>
    <property type="evidence" value="ECO:0007669"/>
    <property type="project" value="UniProtKB-SubCell"/>
</dbReference>
<sequence length="66" mass="7633">MVENKTTGYNLLNLGVDYNNVYKNVDYMLSLRADNLLDEQIYVHNSFLPFVLQMGRNVTLGLTTKF</sequence>
<evidence type="ECO:0000256" key="2">
    <source>
        <dbReference type="ARBA" id="ARBA00022448"/>
    </source>
</evidence>
<evidence type="ECO:0000313" key="9">
    <source>
        <dbReference type="Proteomes" id="UP000078228"/>
    </source>
</evidence>
<comment type="subcellular location">
    <subcellularLocation>
        <location evidence="1 7">Cell outer membrane</location>
        <topology evidence="1 7">Multi-pass membrane protein</topology>
    </subcellularLocation>
</comment>
<keyword evidence="9" id="KW-1185">Reference proteome</keyword>
<comment type="similarity">
    <text evidence="7">Belongs to the TonB-dependent receptor family.</text>
</comment>
<keyword evidence="4 7" id="KW-0812">Transmembrane</keyword>
<dbReference type="InterPro" id="IPR036942">
    <property type="entry name" value="Beta-barrel_TonB_sf"/>
</dbReference>
<evidence type="ECO:0000256" key="5">
    <source>
        <dbReference type="ARBA" id="ARBA00023136"/>
    </source>
</evidence>
<organism evidence="8 9">
    <name type="scientific">Moraxella catarrhalis</name>
    <name type="common">Branhamella catarrhalis</name>
    <dbReference type="NCBI Taxonomy" id="480"/>
    <lineage>
        <taxon>Bacteria</taxon>
        <taxon>Pseudomonadati</taxon>
        <taxon>Pseudomonadota</taxon>
        <taxon>Gammaproteobacteria</taxon>
        <taxon>Moraxellales</taxon>
        <taxon>Moraxellaceae</taxon>
        <taxon>Moraxella</taxon>
    </lineage>
</organism>
<dbReference type="SUPFAM" id="SSF56935">
    <property type="entry name" value="Porins"/>
    <property type="match status" value="1"/>
</dbReference>
<dbReference type="AlphaFoldDB" id="A0A198UJ75"/>
<keyword evidence="5 7" id="KW-0472">Membrane</keyword>
<dbReference type="PATRIC" id="fig|480.237.peg.1630"/>
<keyword evidence="6 7" id="KW-0998">Cell outer membrane</keyword>
<reference evidence="8 9" key="1">
    <citation type="journal article" date="2016" name="Genome Biol. Evol.">
        <title>Comparative Genomic Analyses of the Moraxella catarrhalis Serosensitive and Seroresistant Lineages Demonstrate Their Independent Evolution.</title>
        <authorList>
            <person name="Earl J.P."/>
            <person name="de Vries S.P."/>
            <person name="Ahmed A."/>
            <person name="Powell E."/>
            <person name="Schultz M.P."/>
            <person name="Hermans P.W."/>
            <person name="Hill D.J."/>
            <person name="Zhou Z."/>
            <person name="Constantinidou C.I."/>
            <person name="Hu F.Z."/>
            <person name="Bootsma H.J."/>
            <person name="Ehrlich G.D."/>
        </authorList>
    </citation>
    <scope>NUCLEOTIDE SEQUENCE [LARGE SCALE GENOMIC DNA]</scope>
    <source>
        <strain evidence="8 9">Z7542</strain>
    </source>
</reference>
<dbReference type="EMBL" id="LXHC01000024">
    <property type="protein sequence ID" value="OAU95292.1"/>
    <property type="molecule type" value="Genomic_DNA"/>
</dbReference>
<evidence type="ECO:0000256" key="1">
    <source>
        <dbReference type="ARBA" id="ARBA00004571"/>
    </source>
</evidence>